<accession>A0ABY5TVU7</accession>
<dbReference type="EMBL" id="CP103423">
    <property type="protein sequence ID" value="UWD34126.1"/>
    <property type="molecule type" value="Genomic_DNA"/>
</dbReference>
<protein>
    <submittedName>
        <fullName evidence="1">Uncharacterized protein</fullName>
    </submittedName>
</protein>
<keyword evidence="2" id="KW-1185">Reference proteome</keyword>
<evidence type="ECO:0000313" key="2">
    <source>
        <dbReference type="Proteomes" id="UP001058364"/>
    </source>
</evidence>
<dbReference type="InterPro" id="IPR058231">
    <property type="entry name" value="MG284-like_C"/>
</dbReference>
<evidence type="ECO:0000313" key="1">
    <source>
        <dbReference type="EMBL" id="UWD34126.1"/>
    </source>
</evidence>
<name>A0ABY5TVU7_9BACT</name>
<proteinExistence type="predicted"/>
<dbReference type="Proteomes" id="UP001058364">
    <property type="component" value="Chromosome"/>
</dbReference>
<gene>
    <name evidence="1" type="ORF">NX772_03495</name>
</gene>
<reference evidence="1" key="1">
    <citation type="submission" date="2022-08" db="EMBL/GenBank/DDBJ databases">
        <title>Complete genome sequence of Mycoplasma molare type strain H 542.</title>
        <authorList>
            <person name="Spergser J."/>
        </authorList>
    </citation>
    <scope>NUCLEOTIDE SEQUENCE</scope>
    <source>
        <strain evidence="1">H 542</strain>
    </source>
</reference>
<dbReference type="NCBIfam" id="NF045770">
    <property type="entry name" value="MPN403_MG284_C"/>
    <property type="match status" value="1"/>
</dbReference>
<organism evidence="1 2">
    <name type="scientific">Mesomycoplasma molare</name>
    <dbReference type="NCBI Taxonomy" id="171288"/>
    <lineage>
        <taxon>Bacteria</taxon>
        <taxon>Bacillati</taxon>
        <taxon>Mycoplasmatota</taxon>
        <taxon>Mycoplasmoidales</taxon>
        <taxon>Metamycoplasmataceae</taxon>
        <taxon>Mesomycoplasma</taxon>
    </lineage>
</organism>
<sequence length="103" mass="12808">MKKITYIEKKKFMEILVLMHNKFQIENTLELKNKNNTKLELFNMKTKSTFSKIMELLEPEYAYIIKKEFIENEKEWFKEHWSKTTYYKNINKAIDRFLFYLYG</sequence>
<dbReference type="RefSeq" id="WP_051542178.1">
    <property type="nucleotide sequence ID" value="NZ_CP103423.1"/>
</dbReference>